<dbReference type="EMBL" id="FNHG01000002">
    <property type="protein sequence ID" value="SDL83106.1"/>
    <property type="molecule type" value="Genomic_DNA"/>
</dbReference>
<feature type="transmembrane region" description="Helical" evidence="1">
    <location>
        <begin position="269"/>
        <end position="285"/>
    </location>
</feature>
<reference evidence="2 3" key="1">
    <citation type="submission" date="2016-10" db="EMBL/GenBank/DDBJ databases">
        <authorList>
            <person name="de Groot N.N."/>
        </authorList>
    </citation>
    <scope>NUCLEOTIDE SEQUENCE [LARGE SCALE GENOMIC DNA]</scope>
    <source>
        <strain evidence="2 3">DSM 16077</strain>
    </source>
</reference>
<name>A0A1G9N9D0_9PROT</name>
<feature type="transmembrane region" description="Helical" evidence="1">
    <location>
        <begin position="120"/>
        <end position="139"/>
    </location>
</feature>
<evidence type="ECO:0000313" key="2">
    <source>
        <dbReference type="EMBL" id="SDL83106.1"/>
    </source>
</evidence>
<dbReference type="GO" id="GO:1901530">
    <property type="term" value="P:response to hypochlorite"/>
    <property type="evidence" value="ECO:0007669"/>
    <property type="project" value="TreeGrafter"/>
</dbReference>
<keyword evidence="1" id="KW-1133">Transmembrane helix</keyword>
<keyword evidence="3" id="KW-1185">Reference proteome</keyword>
<evidence type="ECO:0000313" key="3">
    <source>
        <dbReference type="Proteomes" id="UP000199759"/>
    </source>
</evidence>
<feature type="transmembrane region" description="Helical" evidence="1">
    <location>
        <begin position="202"/>
        <end position="223"/>
    </location>
</feature>
<dbReference type="InterPro" id="IPR007339">
    <property type="entry name" value="RclC-like"/>
</dbReference>
<protein>
    <submittedName>
        <fullName evidence="2">Uncharacterized membrane protein YkgB</fullName>
    </submittedName>
</protein>
<keyword evidence="1" id="KW-0472">Membrane</keyword>
<feature type="transmembrane region" description="Helical" evidence="1">
    <location>
        <begin position="83"/>
        <end position="100"/>
    </location>
</feature>
<dbReference type="GO" id="GO:0005886">
    <property type="term" value="C:plasma membrane"/>
    <property type="evidence" value="ECO:0007669"/>
    <property type="project" value="TreeGrafter"/>
</dbReference>
<dbReference type="RefSeq" id="WP_143024026.1">
    <property type="nucleotide sequence ID" value="NZ_FNHG01000002.1"/>
</dbReference>
<feature type="transmembrane region" description="Helical" evidence="1">
    <location>
        <begin position="151"/>
        <end position="170"/>
    </location>
</feature>
<dbReference type="PANTHER" id="PTHR40106:SF1">
    <property type="entry name" value="INNER MEMBRANE PROTEIN RCLC"/>
    <property type="match status" value="1"/>
</dbReference>
<organism evidence="2 3">
    <name type="scientific">Maricaulis salignorans</name>
    <dbReference type="NCBI Taxonomy" id="144026"/>
    <lineage>
        <taxon>Bacteria</taxon>
        <taxon>Pseudomonadati</taxon>
        <taxon>Pseudomonadota</taxon>
        <taxon>Alphaproteobacteria</taxon>
        <taxon>Maricaulales</taxon>
        <taxon>Maricaulaceae</taxon>
        <taxon>Maricaulis</taxon>
    </lineage>
</organism>
<sequence>MPSTTNALLFARASLAVIFFWFGAMGFTPVGEAIAGSWISGHAFLSGLEDQAASAARALGIYQIVMAVLIGAPLPLGSFRRIGFVLLGIFAGLALTALLTNPVWLEAEGGFPAIGSGQGILKYIAILGLALWAGSFDNSRIFSNRTSKTRAISLPVMWCGLVVVLVWIGLMKFTAAEAAGIAPLIASSPLFSWMQAFMPEQAISALIGVIEILTALALLGYWFNPRLFRIGLVMSIITFLMTLSFLFTYPGAWDADLGGFPALSRSGHFLLKDLALLAVCFAFINETRVRRYR</sequence>
<proteinExistence type="predicted"/>
<feature type="transmembrane region" description="Helical" evidence="1">
    <location>
        <begin position="230"/>
        <end position="249"/>
    </location>
</feature>
<accession>A0A1G9N9D0</accession>
<feature type="transmembrane region" description="Helical" evidence="1">
    <location>
        <begin position="59"/>
        <end position="76"/>
    </location>
</feature>
<gene>
    <name evidence="2" type="ORF">SAMN04488568_102269</name>
</gene>
<evidence type="ECO:0000256" key="1">
    <source>
        <dbReference type="SAM" id="Phobius"/>
    </source>
</evidence>
<dbReference type="Proteomes" id="UP000199759">
    <property type="component" value="Unassembled WGS sequence"/>
</dbReference>
<dbReference type="STRING" id="144026.SAMN04488568_102269"/>
<dbReference type="Pfam" id="PF04224">
    <property type="entry name" value="DUF417"/>
    <property type="match status" value="1"/>
</dbReference>
<dbReference type="OrthoDB" id="1118972at2"/>
<dbReference type="PANTHER" id="PTHR40106">
    <property type="entry name" value="INNER MEMBRANE PROTEIN RCLC"/>
    <property type="match status" value="1"/>
</dbReference>
<keyword evidence="1" id="KW-0812">Transmembrane</keyword>
<dbReference type="AlphaFoldDB" id="A0A1G9N9D0"/>